<proteinExistence type="predicted"/>
<accession>A0A517SHU4</accession>
<reference evidence="1 2" key="1">
    <citation type="submission" date="2019-02" db="EMBL/GenBank/DDBJ databases">
        <title>Deep-cultivation of Planctomycetes and their phenomic and genomic characterization uncovers novel biology.</title>
        <authorList>
            <person name="Wiegand S."/>
            <person name="Jogler M."/>
            <person name="Boedeker C."/>
            <person name="Pinto D."/>
            <person name="Vollmers J."/>
            <person name="Rivas-Marin E."/>
            <person name="Kohn T."/>
            <person name="Peeters S.H."/>
            <person name="Heuer A."/>
            <person name="Rast P."/>
            <person name="Oberbeckmann S."/>
            <person name="Bunk B."/>
            <person name="Jeske O."/>
            <person name="Meyerdierks A."/>
            <person name="Storesund J.E."/>
            <person name="Kallscheuer N."/>
            <person name="Luecker S."/>
            <person name="Lage O.M."/>
            <person name="Pohl T."/>
            <person name="Merkel B.J."/>
            <person name="Hornburger P."/>
            <person name="Mueller R.-W."/>
            <person name="Bruemmer F."/>
            <person name="Labrenz M."/>
            <person name="Spormann A.M."/>
            <person name="Op den Camp H."/>
            <person name="Overmann J."/>
            <person name="Amann R."/>
            <person name="Jetten M.S.M."/>
            <person name="Mascher T."/>
            <person name="Medema M.H."/>
            <person name="Devos D.P."/>
            <person name="Kaster A.-K."/>
            <person name="Ovreas L."/>
            <person name="Rohde M."/>
            <person name="Galperin M.Y."/>
            <person name="Jogler C."/>
        </authorList>
    </citation>
    <scope>NUCLEOTIDE SEQUENCE [LARGE SCALE GENOMIC DNA]</scope>
    <source>
        <strain evidence="1 2">Pan44</strain>
    </source>
</reference>
<dbReference type="KEGG" id="ccos:Pan44_37370"/>
<dbReference type="InParanoid" id="A0A517SHU4"/>
<dbReference type="AlphaFoldDB" id="A0A517SHU4"/>
<dbReference type="RefSeq" id="WP_145031799.1">
    <property type="nucleotide sequence ID" value="NZ_CP036271.1"/>
</dbReference>
<evidence type="ECO:0000313" key="1">
    <source>
        <dbReference type="EMBL" id="QDT55691.1"/>
    </source>
</evidence>
<organism evidence="1 2">
    <name type="scientific">Caulifigura coniformis</name>
    <dbReference type="NCBI Taxonomy" id="2527983"/>
    <lineage>
        <taxon>Bacteria</taxon>
        <taxon>Pseudomonadati</taxon>
        <taxon>Planctomycetota</taxon>
        <taxon>Planctomycetia</taxon>
        <taxon>Planctomycetales</taxon>
        <taxon>Planctomycetaceae</taxon>
        <taxon>Caulifigura</taxon>
    </lineage>
</organism>
<keyword evidence="2" id="KW-1185">Reference proteome</keyword>
<dbReference type="EMBL" id="CP036271">
    <property type="protein sequence ID" value="QDT55691.1"/>
    <property type="molecule type" value="Genomic_DNA"/>
</dbReference>
<sequence length="94" mass="10609">MDIKAFRAEAEERPTSEILLILASLSERLEAQVEHLNELGDELARRKESSEVGPTIVVDRERGGAEIDGVFYTKEEMAGWLDQIEEGGRDFDDE</sequence>
<name>A0A517SHU4_9PLAN</name>
<evidence type="ECO:0000313" key="2">
    <source>
        <dbReference type="Proteomes" id="UP000315700"/>
    </source>
</evidence>
<gene>
    <name evidence="1" type="ORF">Pan44_37370</name>
</gene>
<protein>
    <submittedName>
        <fullName evidence="1">Uncharacterized protein</fullName>
    </submittedName>
</protein>
<dbReference type="Proteomes" id="UP000315700">
    <property type="component" value="Chromosome"/>
</dbReference>